<keyword evidence="2" id="KW-0547">Nucleotide-binding</keyword>
<comment type="caution">
    <text evidence="5">The sequence shown here is derived from an EMBL/GenBank/DDBJ whole genome shotgun (WGS) entry which is preliminary data.</text>
</comment>
<dbReference type="PROSITE" id="PS51459">
    <property type="entry name" value="FIDO"/>
    <property type="match status" value="1"/>
</dbReference>
<gene>
    <name evidence="5" type="ORF">BDD21_1304</name>
</gene>
<dbReference type="Proteomes" id="UP000274556">
    <property type="component" value="Unassembled WGS sequence"/>
</dbReference>
<dbReference type="InterPro" id="IPR040198">
    <property type="entry name" value="Fido_containing"/>
</dbReference>
<dbReference type="PANTHER" id="PTHR13504:SF38">
    <property type="entry name" value="FIDO DOMAIN-CONTAINING PROTEIN"/>
    <property type="match status" value="1"/>
</dbReference>
<sequence length="456" mass="50126">MAAPVVTPSVGRDTAVEPDTTDVPAQVRDVSTQCKNDEMMAKPPERKADISADIRADAEPAVDRGESVALMEPLLIGEGARQRAALSDLAIELAAKSAGLRRSLPPGIVGALADLVRSMNCYYSNLIEGHDTHPVDIERALKGDYSGDPEKRNLQLEAQAHIAVQAWIDAGELDDRAFTVAGLCELSKRFGERLPDELLWVTEPETKARMRVVPGALRTRDVRVGRHIAVSPGAVPRFLTRFEDAYANQGATGAILAAATAHHRLLWIHPFLDGNGRVARLMSYAVLRRTLETGGLWSVARGLARNEGTYKSLLANCDLPRRNDLDGRGHLSEEALVDFTAFFLRICIDQVDFMDGLVQPERLRDRIRAWAEDEIRAERLPARSGALLEAVLYRGELPRGDVAGHLGIGDRQARRITSTLFDREVIASESTRAPLRLAFPAALAPRWMPGLFPDRH</sequence>
<evidence type="ECO:0000256" key="2">
    <source>
        <dbReference type="PIRSR" id="PIRSR640198-2"/>
    </source>
</evidence>
<dbReference type="Pfam" id="PF02661">
    <property type="entry name" value="Fic"/>
    <property type="match status" value="1"/>
</dbReference>
<organism evidence="5 6">
    <name type="scientific">Thiocapsa rosea</name>
    <dbReference type="NCBI Taxonomy" id="69360"/>
    <lineage>
        <taxon>Bacteria</taxon>
        <taxon>Pseudomonadati</taxon>
        <taxon>Pseudomonadota</taxon>
        <taxon>Gammaproteobacteria</taxon>
        <taxon>Chromatiales</taxon>
        <taxon>Chromatiaceae</taxon>
        <taxon>Thiocapsa</taxon>
    </lineage>
</organism>
<feature type="region of interest" description="Disordered" evidence="3">
    <location>
        <begin position="1"/>
        <end position="29"/>
    </location>
</feature>
<proteinExistence type="predicted"/>
<dbReference type="InterPro" id="IPR003812">
    <property type="entry name" value="Fido"/>
</dbReference>
<feature type="active site" evidence="1">
    <location>
        <position position="269"/>
    </location>
</feature>
<reference evidence="5 6" key="1">
    <citation type="submission" date="2018-10" db="EMBL/GenBank/DDBJ databases">
        <title>Genomic Encyclopedia of Archaeal and Bacterial Type Strains, Phase II (KMG-II): from individual species to whole genera.</title>
        <authorList>
            <person name="Goeker M."/>
        </authorList>
    </citation>
    <scope>NUCLEOTIDE SEQUENCE [LARGE SCALE GENOMIC DNA]</scope>
    <source>
        <strain evidence="5 6">DSM 235</strain>
    </source>
</reference>
<dbReference type="EMBL" id="RBXL01000001">
    <property type="protein sequence ID" value="RKT43940.1"/>
    <property type="molecule type" value="Genomic_DNA"/>
</dbReference>
<keyword evidence="6" id="KW-1185">Reference proteome</keyword>
<protein>
    <submittedName>
        <fullName evidence="5">Fic family protein</fullName>
    </submittedName>
</protein>
<dbReference type="SUPFAM" id="SSF140931">
    <property type="entry name" value="Fic-like"/>
    <property type="match status" value="1"/>
</dbReference>
<evidence type="ECO:0000256" key="1">
    <source>
        <dbReference type="PIRSR" id="PIRSR640198-1"/>
    </source>
</evidence>
<evidence type="ECO:0000256" key="3">
    <source>
        <dbReference type="SAM" id="MobiDB-lite"/>
    </source>
</evidence>
<dbReference type="GO" id="GO:0005524">
    <property type="term" value="F:ATP binding"/>
    <property type="evidence" value="ECO:0007669"/>
    <property type="project" value="UniProtKB-KW"/>
</dbReference>
<evidence type="ECO:0000313" key="6">
    <source>
        <dbReference type="Proteomes" id="UP000274556"/>
    </source>
</evidence>
<feature type="domain" description="Fido" evidence="4">
    <location>
        <begin position="178"/>
        <end position="345"/>
    </location>
</feature>
<dbReference type="PANTHER" id="PTHR13504">
    <property type="entry name" value="FIDO DOMAIN-CONTAINING PROTEIN DDB_G0283145"/>
    <property type="match status" value="1"/>
</dbReference>
<dbReference type="AlphaFoldDB" id="A0A495V5H3"/>
<evidence type="ECO:0000259" key="4">
    <source>
        <dbReference type="PROSITE" id="PS51459"/>
    </source>
</evidence>
<feature type="binding site" evidence="2">
    <location>
        <begin position="224"/>
        <end position="227"/>
    </location>
    <ligand>
        <name>ATP</name>
        <dbReference type="ChEBI" id="CHEBI:30616"/>
    </ligand>
</feature>
<evidence type="ECO:0000313" key="5">
    <source>
        <dbReference type="EMBL" id="RKT43940.1"/>
    </source>
</evidence>
<keyword evidence="2" id="KW-0067">ATP-binding</keyword>
<dbReference type="InterPro" id="IPR036597">
    <property type="entry name" value="Fido-like_dom_sf"/>
</dbReference>
<dbReference type="Gene3D" id="1.10.3290.10">
    <property type="entry name" value="Fido-like domain"/>
    <property type="match status" value="1"/>
</dbReference>
<feature type="binding site" evidence="2">
    <location>
        <begin position="273"/>
        <end position="280"/>
    </location>
    <ligand>
        <name>ATP</name>
        <dbReference type="ChEBI" id="CHEBI:30616"/>
    </ligand>
</feature>
<accession>A0A495V5H3</accession>
<name>A0A495V5H3_9GAMM</name>